<name>A0A1Z5IY84_9LACO</name>
<accession>A0A1Z5IY84</accession>
<dbReference type="SUPFAM" id="SSF53822">
    <property type="entry name" value="Periplasmic binding protein-like I"/>
    <property type="match status" value="1"/>
</dbReference>
<dbReference type="PANTHER" id="PTHR30146">
    <property type="entry name" value="LACI-RELATED TRANSCRIPTIONAL REPRESSOR"/>
    <property type="match status" value="1"/>
</dbReference>
<dbReference type="Pfam" id="PF00356">
    <property type="entry name" value="LacI"/>
    <property type="match status" value="1"/>
</dbReference>
<keyword evidence="3" id="KW-0804">Transcription</keyword>
<dbReference type="Proteomes" id="UP000198414">
    <property type="component" value="Unassembled WGS sequence"/>
</dbReference>
<dbReference type="InterPro" id="IPR000843">
    <property type="entry name" value="HTH_LacI"/>
</dbReference>
<dbReference type="AlphaFoldDB" id="A0A1Z5IY84"/>
<feature type="domain" description="HTH lacI-type" evidence="4">
    <location>
        <begin position="2"/>
        <end position="58"/>
    </location>
</feature>
<dbReference type="PROSITE" id="PS50932">
    <property type="entry name" value="HTH_LACI_2"/>
    <property type="match status" value="1"/>
</dbReference>
<dbReference type="Gene3D" id="1.10.260.40">
    <property type="entry name" value="lambda repressor-like DNA-binding domains"/>
    <property type="match status" value="1"/>
</dbReference>
<dbReference type="EMBL" id="BCMI01000024">
    <property type="protein sequence ID" value="GAX06717.1"/>
    <property type="molecule type" value="Genomic_DNA"/>
</dbReference>
<protein>
    <submittedName>
        <fullName evidence="5">Transcriptional regulator</fullName>
    </submittedName>
</protein>
<dbReference type="SMART" id="SM00354">
    <property type="entry name" value="HTH_LACI"/>
    <property type="match status" value="1"/>
</dbReference>
<evidence type="ECO:0000313" key="6">
    <source>
        <dbReference type="Proteomes" id="UP000198414"/>
    </source>
</evidence>
<comment type="caution">
    <text evidence="5">The sequence shown here is derived from an EMBL/GenBank/DDBJ whole genome shotgun (WGS) entry which is preliminary data.</text>
</comment>
<dbReference type="CDD" id="cd01392">
    <property type="entry name" value="HTH_LacI"/>
    <property type="match status" value="1"/>
</dbReference>
<dbReference type="Pfam" id="PF13377">
    <property type="entry name" value="Peripla_BP_3"/>
    <property type="match status" value="1"/>
</dbReference>
<dbReference type="InterPro" id="IPR028082">
    <property type="entry name" value="Peripla_BP_I"/>
</dbReference>
<evidence type="ECO:0000259" key="4">
    <source>
        <dbReference type="PROSITE" id="PS50932"/>
    </source>
</evidence>
<dbReference type="GO" id="GO:0003700">
    <property type="term" value="F:DNA-binding transcription factor activity"/>
    <property type="evidence" value="ECO:0007669"/>
    <property type="project" value="TreeGrafter"/>
</dbReference>
<dbReference type="CDD" id="cd06267">
    <property type="entry name" value="PBP1_LacI_sugar_binding-like"/>
    <property type="match status" value="1"/>
</dbReference>
<dbReference type="RefSeq" id="WP_089121680.1">
    <property type="nucleotide sequence ID" value="NZ_BCMI01000024.1"/>
</dbReference>
<sequence length="343" mass="38432">MATMKDIAREASVSVATVSMVLNNKPNSRISKHKREEIERLARKLNYQPNFAAISLSKQQSLNIALIVPDITNPFFSLLTKEIDLSLEKDGYSTIFVDSNNSFQNEKKAIESMVSRGVDGIILVPSNEFFRVDQAQRKQLIANLDKPFILLNAYPNDLDVSYVNFDNVNGAYIATQELINKGHQEIAFIQGQTGFVNAAERLTGYQQALRDHHLAVKPQNLFMGDYSVGSGYELASTITQRKDITAILSSNDLMLFGIIKWAKMHHIDVLHQYAMIGFDNDPYSEILEVPLTSVDQRPKAMIEKALAILLERIGSDHPVNKHALIKPELIKRASVFAPVTTSE</sequence>
<dbReference type="PROSITE" id="PS00356">
    <property type="entry name" value="HTH_LACI_1"/>
    <property type="match status" value="1"/>
</dbReference>
<evidence type="ECO:0000313" key="5">
    <source>
        <dbReference type="EMBL" id="GAX06717.1"/>
    </source>
</evidence>
<organism evidence="5 6">
    <name type="scientific">Secundilactobacillus pentosiphilus</name>
    <dbReference type="NCBI Taxonomy" id="1714682"/>
    <lineage>
        <taxon>Bacteria</taxon>
        <taxon>Bacillati</taxon>
        <taxon>Bacillota</taxon>
        <taxon>Bacilli</taxon>
        <taxon>Lactobacillales</taxon>
        <taxon>Lactobacillaceae</taxon>
        <taxon>Secundilactobacillus</taxon>
    </lineage>
</organism>
<keyword evidence="1" id="KW-0805">Transcription regulation</keyword>
<dbReference type="InterPro" id="IPR010982">
    <property type="entry name" value="Lambda_DNA-bd_dom_sf"/>
</dbReference>
<dbReference type="GO" id="GO:0000976">
    <property type="term" value="F:transcription cis-regulatory region binding"/>
    <property type="evidence" value="ECO:0007669"/>
    <property type="project" value="TreeGrafter"/>
</dbReference>
<dbReference type="PRINTS" id="PR00036">
    <property type="entry name" value="HTHLACI"/>
</dbReference>
<evidence type="ECO:0000256" key="3">
    <source>
        <dbReference type="ARBA" id="ARBA00023163"/>
    </source>
</evidence>
<dbReference type="InterPro" id="IPR046335">
    <property type="entry name" value="LacI/GalR-like_sensor"/>
</dbReference>
<reference evidence="5 6" key="1">
    <citation type="submission" date="2015-11" db="EMBL/GenBank/DDBJ databases">
        <title>Draft genome sequences of new species of the genus Lactobacillus isolated from orchardgrass silage.</title>
        <authorList>
            <person name="Tohno M."/>
            <person name="Tanizawa Y."/>
            <person name="Arita M."/>
        </authorList>
    </citation>
    <scope>NUCLEOTIDE SEQUENCE [LARGE SCALE GENOMIC DNA]</scope>
    <source>
        <strain evidence="5 6">IWT25</strain>
    </source>
</reference>
<dbReference type="PANTHER" id="PTHR30146:SF109">
    <property type="entry name" value="HTH-TYPE TRANSCRIPTIONAL REGULATOR GALS"/>
    <property type="match status" value="1"/>
</dbReference>
<evidence type="ECO:0000256" key="1">
    <source>
        <dbReference type="ARBA" id="ARBA00023015"/>
    </source>
</evidence>
<dbReference type="Gene3D" id="3.40.50.2300">
    <property type="match status" value="2"/>
</dbReference>
<dbReference type="OrthoDB" id="9796186at2"/>
<gene>
    <name evidence="5" type="ORF">IWT25_02064</name>
</gene>
<keyword evidence="2" id="KW-0238">DNA-binding</keyword>
<dbReference type="SUPFAM" id="SSF47413">
    <property type="entry name" value="lambda repressor-like DNA-binding domains"/>
    <property type="match status" value="1"/>
</dbReference>
<proteinExistence type="predicted"/>
<evidence type="ECO:0000256" key="2">
    <source>
        <dbReference type="ARBA" id="ARBA00023125"/>
    </source>
</evidence>